<name>A0A5J4ZKW4_9ASTE</name>
<accession>A0A5J4ZKW4</accession>
<evidence type="ECO:0000313" key="3">
    <source>
        <dbReference type="Proteomes" id="UP000325577"/>
    </source>
</evidence>
<gene>
    <name evidence="2" type="ORF">F0562_015851</name>
</gene>
<organism evidence="2 3">
    <name type="scientific">Nyssa sinensis</name>
    <dbReference type="NCBI Taxonomy" id="561372"/>
    <lineage>
        <taxon>Eukaryota</taxon>
        <taxon>Viridiplantae</taxon>
        <taxon>Streptophyta</taxon>
        <taxon>Embryophyta</taxon>
        <taxon>Tracheophyta</taxon>
        <taxon>Spermatophyta</taxon>
        <taxon>Magnoliopsida</taxon>
        <taxon>eudicotyledons</taxon>
        <taxon>Gunneridae</taxon>
        <taxon>Pentapetalae</taxon>
        <taxon>asterids</taxon>
        <taxon>Cornales</taxon>
        <taxon>Nyssaceae</taxon>
        <taxon>Nyssa</taxon>
    </lineage>
</organism>
<dbReference type="EMBL" id="CM018050">
    <property type="protein sequence ID" value="KAA8518266.1"/>
    <property type="molecule type" value="Genomic_DNA"/>
</dbReference>
<evidence type="ECO:0000313" key="2">
    <source>
        <dbReference type="EMBL" id="KAA8518266.1"/>
    </source>
</evidence>
<proteinExistence type="predicted"/>
<reference evidence="2 3" key="1">
    <citation type="submission" date="2019-09" db="EMBL/GenBank/DDBJ databases">
        <title>A chromosome-level genome assembly of the Chinese tupelo Nyssa sinensis.</title>
        <authorList>
            <person name="Yang X."/>
            <person name="Kang M."/>
            <person name="Yang Y."/>
            <person name="Xiong H."/>
            <person name="Wang M."/>
            <person name="Zhang Z."/>
            <person name="Wang Z."/>
            <person name="Wu H."/>
            <person name="Ma T."/>
            <person name="Liu J."/>
            <person name="Xi Z."/>
        </authorList>
    </citation>
    <scope>NUCLEOTIDE SEQUENCE [LARGE SCALE GENOMIC DNA]</scope>
    <source>
        <strain evidence="2">J267</strain>
        <tissue evidence="2">Leaf</tissue>
    </source>
</reference>
<dbReference type="AlphaFoldDB" id="A0A5J4ZKW4"/>
<feature type="compositionally biased region" description="Basic and acidic residues" evidence="1">
    <location>
        <begin position="24"/>
        <end position="39"/>
    </location>
</feature>
<evidence type="ECO:0000256" key="1">
    <source>
        <dbReference type="SAM" id="MobiDB-lite"/>
    </source>
</evidence>
<feature type="region of interest" description="Disordered" evidence="1">
    <location>
        <begin position="1"/>
        <end position="66"/>
    </location>
</feature>
<protein>
    <submittedName>
        <fullName evidence="2">Uncharacterized protein</fullName>
    </submittedName>
</protein>
<sequence>MHSTASDRQLRHQDMKIFSPLKYDPYRTQRQEDLSEKSSKGGAGDSTASFFSRESDRERELVGGQGEELLFSGF</sequence>
<keyword evidence="3" id="KW-1185">Reference proteome</keyword>
<dbReference type="Proteomes" id="UP000325577">
    <property type="component" value="Linkage Group LG7"/>
</dbReference>